<evidence type="ECO:0000313" key="2">
    <source>
        <dbReference type="EMBL" id="KAJ4773495.1"/>
    </source>
</evidence>
<reference evidence="2" key="1">
    <citation type="submission" date="2022-08" db="EMBL/GenBank/DDBJ databases">
        <authorList>
            <person name="Marques A."/>
        </authorList>
    </citation>
    <scope>NUCLEOTIDE SEQUENCE</scope>
    <source>
        <strain evidence="2">RhyPub2mFocal</strain>
        <tissue evidence="2">Leaves</tissue>
    </source>
</reference>
<dbReference type="InterPro" id="IPR039291">
    <property type="entry name" value="At5g17165-like"/>
</dbReference>
<dbReference type="EMBL" id="JAMFTS010000003">
    <property type="protein sequence ID" value="KAJ4773495.1"/>
    <property type="molecule type" value="Genomic_DNA"/>
</dbReference>
<dbReference type="PANTHER" id="PTHR35122:SF2">
    <property type="entry name" value="OS04G0598000 PROTEIN"/>
    <property type="match status" value="1"/>
</dbReference>
<dbReference type="AlphaFoldDB" id="A0AAV8DWD2"/>
<dbReference type="Proteomes" id="UP001140206">
    <property type="component" value="Chromosome 3"/>
</dbReference>
<proteinExistence type="predicted"/>
<comment type="caution">
    <text evidence="2">The sequence shown here is derived from an EMBL/GenBank/DDBJ whole genome shotgun (WGS) entry which is preliminary data.</text>
</comment>
<sequence>MANKAMVLSYGKLKHLSCWFRSGVAKDSAPLKAFSLSRKGVHTATYDKDIDEAIVRPTVVPDKVIGEQPEIYWAPHPHTGVFGPTSQNASSNPEGGSQETVVGSIDQNPDVWFRPLEVTDKQEHS</sequence>
<evidence type="ECO:0000313" key="3">
    <source>
        <dbReference type="Proteomes" id="UP001140206"/>
    </source>
</evidence>
<organism evidence="2 3">
    <name type="scientific">Rhynchospora pubera</name>
    <dbReference type="NCBI Taxonomy" id="906938"/>
    <lineage>
        <taxon>Eukaryota</taxon>
        <taxon>Viridiplantae</taxon>
        <taxon>Streptophyta</taxon>
        <taxon>Embryophyta</taxon>
        <taxon>Tracheophyta</taxon>
        <taxon>Spermatophyta</taxon>
        <taxon>Magnoliopsida</taxon>
        <taxon>Liliopsida</taxon>
        <taxon>Poales</taxon>
        <taxon>Cyperaceae</taxon>
        <taxon>Cyperoideae</taxon>
        <taxon>Rhynchosporeae</taxon>
        <taxon>Rhynchospora</taxon>
    </lineage>
</organism>
<evidence type="ECO:0000256" key="1">
    <source>
        <dbReference type="SAM" id="MobiDB-lite"/>
    </source>
</evidence>
<dbReference type="PANTHER" id="PTHR35122">
    <property type="entry name" value="OSJNBA0093F12.14 PROTEIN"/>
    <property type="match status" value="1"/>
</dbReference>
<gene>
    <name evidence="2" type="ORF">LUZ62_057752</name>
</gene>
<feature type="compositionally biased region" description="Polar residues" evidence="1">
    <location>
        <begin position="84"/>
        <end position="107"/>
    </location>
</feature>
<keyword evidence="3" id="KW-1185">Reference proteome</keyword>
<protein>
    <submittedName>
        <fullName evidence="2">Hydrogen peroxide induced protein 1</fullName>
    </submittedName>
</protein>
<dbReference type="Pfam" id="PF22272">
    <property type="entry name" value="LEA_3b"/>
    <property type="match status" value="1"/>
</dbReference>
<name>A0AAV8DWD2_9POAL</name>
<feature type="region of interest" description="Disordered" evidence="1">
    <location>
        <begin position="76"/>
        <end position="125"/>
    </location>
</feature>
<accession>A0AAV8DWD2</accession>